<organism evidence="1 2">
    <name type="scientific">Enterococcus ratti</name>
    <dbReference type="NCBI Taxonomy" id="150033"/>
    <lineage>
        <taxon>Bacteria</taxon>
        <taxon>Bacillati</taxon>
        <taxon>Bacillota</taxon>
        <taxon>Bacilli</taxon>
        <taxon>Lactobacillales</taxon>
        <taxon>Enterococcaceae</taxon>
        <taxon>Enterococcus</taxon>
    </lineage>
</organism>
<evidence type="ECO:0000313" key="2">
    <source>
        <dbReference type="Proteomes" id="UP000182152"/>
    </source>
</evidence>
<dbReference type="Proteomes" id="UP000182152">
    <property type="component" value="Unassembled WGS sequence"/>
</dbReference>
<dbReference type="InterPro" id="IPR011006">
    <property type="entry name" value="CheY-like_superfamily"/>
</dbReference>
<dbReference type="RefSeq" id="WP_071855977.1">
    <property type="nucleotide sequence ID" value="NZ_JXLB01000019.1"/>
</dbReference>
<keyword evidence="2" id="KW-1185">Reference proteome</keyword>
<gene>
    <name evidence="1" type="ORF">RV14_GL000842</name>
</gene>
<comment type="caution">
    <text evidence="1">The sequence shown here is derived from an EMBL/GenBank/DDBJ whole genome shotgun (WGS) entry which is preliminary data.</text>
</comment>
<protein>
    <recommendedName>
        <fullName evidence="3">Response regulatory domain-containing protein</fullName>
    </recommendedName>
</protein>
<dbReference type="SUPFAM" id="SSF52172">
    <property type="entry name" value="CheY-like"/>
    <property type="match status" value="1"/>
</dbReference>
<reference evidence="1 2" key="1">
    <citation type="submission" date="2014-12" db="EMBL/GenBank/DDBJ databases">
        <title>Draft genome sequences of 29 type strains of Enterococci.</title>
        <authorList>
            <person name="Zhong Z."/>
            <person name="Sun Z."/>
            <person name="Liu W."/>
            <person name="Zhang W."/>
            <person name="Zhang H."/>
        </authorList>
    </citation>
    <scope>NUCLEOTIDE SEQUENCE [LARGE SCALE GENOMIC DNA]</scope>
    <source>
        <strain evidence="1 2">DSM 15687</strain>
    </source>
</reference>
<name>A0A1L8WEH5_9ENTE</name>
<evidence type="ECO:0008006" key="3">
    <source>
        <dbReference type="Google" id="ProtNLM"/>
    </source>
</evidence>
<dbReference type="Gene3D" id="3.40.50.2300">
    <property type="match status" value="1"/>
</dbReference>
<dbReference type="AlphaFoldDB" id="A0A1L8WEH5"/>
<accession>A0A1L8WEH5</accession>
<dbReference type="OrthoDB" id="1653091at2"/>
<evidence type="ECO:0000313" key="1">
    <source>
        <dbReference type="EMBL" id="OJG79419.1"/>
    </source>
</evidence>
<sequence length="142" mass="16585">MIQQTIYLIDSNLFHRRIIREICLASLKKLAVQVQVKEITNLHYFHRIGISDGDIFIIDIELNDKYNGIEVSETIRKINKKCAILFLTSIEVSAAEIINKRIHPIAYLKKDLATFSSVRPKIEQVFEMIFSMKFEKNSIWTI</sequence>
<dbReference type="STRING" id="150033.RV14_GL000842"/>
<proteinExistence type="predicted"/>
<dbReference type="EMBL" id="JXLB01000019">
    <property type="protein sequence ID" value="OJG79419.1"/>
    <property type="molecule type" value="Genomic_DNA"/>
</dbReference>